<name>A0A498D7Z0_9BACI</name>
<dbReference type="PROSITE" id="PS51257">
    <property type="entry name" value="PROKAR_LIPOPROTEIN"/>
    <property type="match status" value="1"/>
</dbReference>
<dbReference type="EMBL" id="RCHR01000002">
    <property type="protein sequence ID" value="RLL46483.1"/>
    <property type="molecule type" value="Genomic_DNA"/>
</dbReference>
<dbReference type="SUPFAM" id="SSF49329">
    <property type="entry name" value="Cu,Zn superoxide dismutase-like"/>
    <property type="match status" value="1"/>
</dbReference>
<dbReference type="RefSeq" id="WP_121521734.1">
    <property type="nucleotide sequence ID" value="NZ_RCHR01000002.1"/>
</dbReference>
<accession>A0A498D7Z0</accession>
<dbReference type="InterPro" id="IPR001424">
    <property type="entry name" value="SOD_Cu_Zn_dom"/>
</dbReference>
<evidence type="ECO:0000256" key="2">
    <source>
        <dbReference type="SAM" id="MobiDB-lite"/>
    </source>
</evidence>
<gene>
    <name evidence="4" type="ORF">D8M04_04560</name>
</gene>
<evidence type="ECO:0000313" key="4">
    <source>
        <dbReference type="EMBL" id="RLL46483.1"/>
    </source>
</evidence>
<dbReference type="CDD" id="cd00305">
    <property type="entry name" value="Cu-Zn_Superoxide_Dismutase"/>
    <property type="match status" value="1"/>
</dbReference>
<evidence type="ECO:0000259" key="3">
    <source>
        <dbReference type="Pfam" id="PF00080"/>
    </source>
</evidence>
<organism evidence="4 5">
    <name type="scientific">Oceanobacillus piezotolerans</name>
    <dbReference type="NCBI Taxonomy" id="2448030"/>
    <lineage>
        <taxon>Bacteria</taxon>
        <taxon>Bacillati</taxon>
        <taxon>Bacillota</taxon>
        <taxon>Bacilli</taxon>
        <taxon>Bacillales</taxon>
        <taxon>Bacillaceae</taxon>
        <taxon>Oceanobacillus</taxon>
    </lineage>
</organism>
<feature type="domain" description="Superoxide dismutase copper/zinc binding" evidence="3">
    <location>
        <begin position="36"/>
        <end position="165"/>
    </location>
</feature>
<dbReference type="Proteomes" id="UP000270219">
    <property type="component" value="Unassembled WGS sequence"/>
</dbReference>
<evidence type="ECO:0000313" key="5">
    <source>
        <dbReference type="Proteomes" id="UP000270219"/>
    </source>
</evidence>
<dbReference type="AlphaFoldDB" id="A0A498D7Z0"/>
<keyword evidence="5" id="KW-1185">Reference proteome</keyword>
<dbReference type="PANTHER" id="PTHR10003">
    <property type="entry name" value="SUPEROXIDE DISMUTASE CU-ZN -RELATED"/>
    <property type="match status" value="1"/>
</dbReference>
<feature type="region of interest" description="Disordered" evidence="2">
    <location>
        <begin position="167"/>
        <end position="191"/>
    </location>
</feature>
<dbReference type="InterPro" id="IPR024134">
    <property type="entry name" value="SOD_Cu/Zn_/chaperone"/>
</dbReference>
<comment type="caution">
    <text evidence="4">The sequence shown here is derived from an EMBL/GenBank/DDBJ whole genome shotgun (WGS) entry which is preliminary data.</text>
</comment>
<reference evidence="4 5" key="1">
    <citation type="submission" date="2018-10" db="EMBL/GenBank/DDBJ databases">
        <title>Oceanobacillus sp. YLB-02 draft genome.</title>
        <authorList>
            <person name="Yu L."/>
        </authorList>
    </citation>
    <scope>NUCLEOTIDE SEQUENCE [LARGE SCALE GENOMIC DNA]</scope>
    <source>
        <strain evidence="4 5">YLB-02</strain>
    </source>
</reference>
<sequence>MRFILLSISLITLAACQGENDTNRTVDMYNTSGDMVGTVELADSSDGVNVKIKLEGLEPGFHGIHVHEFPKCEPPSFESAGNHFNPDGSEHGLMHPKGAHLGDLPNIEADGGGLVDAELMLPGATLLDGKNSLLRGDGTSIVVHEVQDDGVSQPSGESGARILCGELKANSEENKGESPTNPTENNKELKE</sequence>
<dbReference type="GO" id="GO:0006801">
    <property type="term" value="P:superoxide metabolic process"/>
    <property type="evidence" value="ECO:0007669"/>
    <property type="project" value="InterPro"/>
</dbReference>
<dbReference type="InterPro" id="IPR036423">
    <property type="entry name" value="SOD-like_Cu/Zn_dom_sf"/>
</dbReference>
<protein>
    <submittedName>
        <fullName evidence="4">Superoxide dismutase family protein</fullName>
    </submittedName>
</protein>
<dbReference type="OrthoDB" id="9792957at2"/>
<proteinExistence type="inferred from homology"/>
<dbReference type="GO" id="GO:0005507">
    <property type="term" value="F:copper ion binding"/>
    <property type="evidence" value="ECO:0007669"/>
    <property type="project" value="InterPro"/>
</dbReference>
<dbReference type="Gene3D" id="2.60.40.200">
    <property type="entry name" value="Superoxide dismutase, copper/zinc binding domain"/>
    <property type="match status" value="1"/>
</dbReference>
<comment type="similarity">
    <text evidence="1">Belongs to the Cu-Zn superoxide dismutase family.</text>
</comment>
<dbReference type="Pfam" id="PF00080">
    <property type="entry name" value="Sod_Cu"/>
    <property type="match status" value="1"/>
</dbReference>
<evidence type="ECO:0000256" key="1">
    <source>
        <dbReference type="ARBA" id="ARBA00010457"/>
    </source>
</evidence>